<organism evidence="2 3">
    <name type="scientific">Shimia marina</name>
    <dbReference type="NCBI Taxonomy" id="321267"/>
    <lineage>
        <taxon>Bacteria</taxon>
        <taxon>Pseudomonadati</taxon>
        <taxon>Pseudomonadota</taxon>
        <taxon>Alphaproteobacteria</taxon>
        <taxon>Rhodobacterales</taxon>
        <taxon>Roseobacteraceae</taxon>
    </lineage>
</organism>
<dbReference type="STRING" id="321267.SHM7688_01994"/>
<keyword evidence="3" id="KW-1185">Reference proteome</keyword>
<feature type="transmembrane region" description="Helical" evidence="1">
    <location>
        <begin position="90"/>
        <end position="112"/>
    </location>
</feature>
<evidence type="ECO:0000256" key="1">
    <source>
        <dbReference type="SAM" id="Phobius"/>
    </source>
</evidence>
<feature type="transmembrane region" description="Helical" evidence="1">
    <location>
        <begin position="55"/>
        <end position="78"/>
    </location>
</feature>
<evidence type="ECO:0000313" key="3">
    <source>
        <dbReference type="Proteomes" id="UP000054823"/>
    </source>
</evidence>
<keyword evidence="1" id="KW-0472">Membrane</keyword>
<gene>
    <name evidence="2" type="ORF">SHM7688_01994</name>
</gene>
<dbReference type="EMBL" id="CYPW01000018">
    <property type="protein sequence ID" value="CUH52547.1"/>
    <property type="molecule type" value="Genomic_DNA"/>
</dbReference>
<reference evidence="2 3" key="1">
    <citation type="submission" date="2015-09" db="EMBL/GenBank/DDBJ databases">
        <authorList>
            <consortium name="Swine Surveillance"/>
        </authorList>
    </citation>
    <scope>NUCLEOTIDE SEQUENCE [LARGE SCALE GENOMIC DNA]</scope>
    <source>
        <strain evidence="2 3">CECT 7688</strain>
    </source>
</reference>
<accession>A0A0P1FEC8</accession>
<sequence>MSDPDTPSLFTPQWLAALLKGQRPAGETFWVGNYGTALFHQPILAVMLVLPLPSILPGSLTALLTAYQLVLSVAVARAQPNVETPTGWKIAGILVTLGNAALFATLTSALWLSAP</sequence>
<dbReference type="RefSeq" id="WP_058239764.1">
    <property type="nucleotide sequence ID" value="NZ_CYPW01000018.1"/>
</dbReference>
<proteinExistence type="predicted"/>
<dbReference type="OrthoDB" id="7689850at2"/>
<dbReference type="AlphaFoldDB" id="A0A0P1FEC8"/>
<name>A0A0P1FEC8_9RHOB</name>
<protein>
    <submittedName>
        <fullName evidence="2">Uncharacterized protein</fullName>
    </submittedName>
</protein>
<evidence type="ECO:0000313" key="2">
    <source>
        <dbReference type="EMBL" id="CUH52547.1"/>
    </source>
</evidence>
<keyword evidence="1" id="KW-1133">Transmembrane helix</keyword>
<keyword evidence="1" id="KW-0812">Transmembrane</keyword>
<dbReference type="Proteomes" id="UP000054823">
    <property type="component" value="Unassembled WGS sequence"/>
</dbReference>